<feature type="transmembrane region" description="Helical" evidence="6">
    <location>
        <begin position="141"/>
        <end position="168"/>
    </location>
</feature>
<dbReference type="EMBL" id="SPKJ01000018">
    <property type="protein sequence ID" value="MYZ47635.1"/>
    <property type="molecule type" value="Genomic_DNA"/>
</dbReference>
<dbReference type="RefSeq" id="WP_161139983.1">
    <property type="nucleotide sequence ID" value="NZ_SPKJ01000018.1"/>
</dbReference>
<feature type="transmembrane region" description="Helical" evidence="6">
    <location>
        <begin position="188"/>
        <end position="210"/>
    </location>
</feature>
<protein>
    <submittedName>
        <fullName evidence="7">Formate/nitrite transporter family protein</fullName>
    </submittedName>
</protein>
<organism evidence="7 8">
    <name type="scientific">Propylenella binzhouense</name>
    <dbReference type="NCBI Taxonomy" id="2555902"/>
    <lineage>
        <taxon>Bacteria</taxon>
        <taxon>Pseudomonadati</taxon>
        <taxon>Pseudomonadota</taxon>
        <taxon>Alphaproteobacteria</taxon>
        <taxon>Hyphomicrobiales</taxon>
        <taxon>Propylenellaceae</taxon>
        <taxon>Propylenella</taxon>
    </lineage>
</organism>
<feature type="transmembrane region" description="Helical" evidence="6">
    <location>
        <begin position="217"/>
        <end position="237"/>
    </location>
</feature>
<dbReference type="Pfam" id="PF01226">
    <property type="entry name" value="Form_Nir_trans"/>
    <property type="match status" value="1"/>
</dbReference>
<dbReference type="GO" id="GO:0015499">
    <property type="term" value="F:formate transmembrane transporter activity"/>
    <property type="evidence" value="ECO:0007669"/>
    <property type="project" value="TreeGrafter"/>
</dbReference>
<evidence type="ECO:0000256" key="2">
    <source>
        <dbReference type="ARBA" id="ARBA00022692"/>
    </source>
</evidence>
<evidence type="ECO:0000256" key="4">
    <source>
        <dbReference type="ARBA" id="ARBA00023136"/>
    </source>
</evidence>
<dbReference type="Proteomes" id="UP000773614">
    <property type="component" value="Unassembled WGS sequence"/>
</dbReference>
<dbReference type="InterPro" id="IPR000292">
    <property type="entry name" value="For/NO2_transpt"/>
</dbReference>
<evidence type="ECO:0000256" key="1">
    <source>
        <dbReference type="ARBA" id="ARBA00004141"/>
    </source>
</evidence>
<evidence type="ECO:0000256" key="6">
    <source>
        <dbReference type="SAM" id="Phobius"/>
    </source>
</evidence>
<dbReference type="GO" id="GO:0005886">
    <property type="term" value="C:plasma membrane"/>
    <property type="evidence" value="ECO:0007669"/>
    <property type="project" value="TreeGrafter"/>
</dbReference>
<evidence type="ECO:0000256" key="3">
    <source>
        <dbReference type="ARBA" id="ARBA00022989"/>
    </source>
</evidence>
<dbReference type="AlphaFoldDB" id="A0A964T3P8"/>
<keyword evidence="4 6" id="KW-0472">Membrane</keyword>
<name>A0A964T3P8_9HYPH</name>
<keyword evidence="8" id="KW-1185">Reference proteome</keyword>
<dbReference type="PANTHER" id="PTHR30520">
    <property type="entry name" value="FORMATE TRANSPORTER-RELATED"/>
    <property type="match status" value="1"/>
</dbReference>
<keyword evidence="3 6" id="KW-1133">Transmembrane helix</keyword>
<feature type="region of interest" description="Disordered" evidence="5">
    <location>
        <begin position="1"/>
        <end position="21"/>
    </location>
</feature>
<comment type="subcellular location">
    <subcellularLocation>
        <location evidence="1">Membrane</location>
        <topology evidence="1">Multi-pass membrane protein</topology>
    </subcellularLocation>
</comment>
<evidence type="ECO:0000313" key="8">
    <source>
        <dbReference type="Proteomes" id="UP000773614"/>
    </source>
</evidence>
<evidence type="ECO:0000313" key="7">
    <source>
        <dbReference type="EMBL" id="MYZ47635.1"/>
    </source>
</evidence>
<dbReference type="Gene3D" id="1.20.1080.10">
    <property type="entry name" value="Glycerol uptake facilitator protein"/>
    <property type="match status" value="1"/>
</dbReference>
<keyword evidence="2 6" id="KW-0812">Transmembrane</keyword>
<dbReference type="PANTHER" id="PTHR30520:SF2">
    <property type="entry name" value="INNER MEMBRANE PROTEIN YFDC"/>
    <property type="match status" value="1"/>
</dbReference>
<reference evidence="7" key="1">
    <citation type="submission" date="2019-03" db="EMBL/GenBank/DDBJ databases">
        <title>Afifella sp. nov., isolated from activated sludge.</title>
        <authorList>
            <person name="Li Q."/>
            <person name="Liu Y."/>
        </authorList>
    </citation>
    <scope>NUCLEOTIDE SEQUENCE</scope>
    <source>
        <strain evidence="7">L72</strain>
    </source>
</reference>
<dbReference type="OrthoDB" id="261587at2"/>
<comment type="caution">
    <text evidence="7">The sequence shown here is derived from an EMBL/GenBank/DDBJ whole genome shotgun (WGS) entry which is preliminary data.</text>
</comment>
<dbReference type="InterPro" id="IPR023271">
    <property type="entry name" value="Aquaporin-like"/>
</dbReference>
<proteinExistence type="predicted"/>
<evidence type="ECO:0000256" key="5">
    <source>
        <dbReference type="SAM" id="MobiDB-lite"/>
    </source>
</evidence>
<sequence>MTHEPERAKSRREKAAEIQAENKAISADEAKEVEERLRLRTPVIYEIVRQQGEEELDRPLSSLWWSGMAAGLSISFSVLAQAVLRIHLPAAEWRPLVDSLGYSVGFLIVVLAHQQLFTENTITVVLPVARKLTAGNLLRLARLWSVVFAANMVGTFVAALFCSFGPVLDDDIRQAMLEISRHMMEKGWWEMLFMGVSSGFLIATMVWLLPSAESSRFLVITMITWLIAAAGFTHIVAGSVEAFLLVLSGELGFGAMLANFTVPVLIGNIFGGTALFTMLSHAQVKDEI</sequence>
<accession>A0A964T3P8</accession>
<feature type="compositionally biased region" description="Basic and acidic residues" evidence="5">
    <location>
        <begin position="1"/>
        <end position="16"/>
    </location>
</feature>
<feature type="transmembrane region" description="Helical" evidence="6">
    <location>
        <begin position="257"/>
        <end position="279"/>
    </location>
</feature>
<gene>
    <name evidence="7" type="ORF">E4O86_07905</name>
</gene>